<keyword evidence="4 6" id="KW-1133">Transmembrane helix</keyword>
<dbReference type="AlphaFoldDB" id="A0A0E3JMP7"/>
<dbReference type="EMBL" id="CP009933">
    <property type="protein sequence ID" value="AKA68260.1"/>
    <property type="molecule type" value="Genomic_DNA"/>
</dbReference>
<dbReference type="Pfam" id="PF03600">
    <property type="entry name" value="CitMHS"/>
    <property type="match status" value="1"/>
</dbReference>
<evidence type="ECO:0000256" key="5">
    <source>
        <dbReference type="ARBA" id="ARBA00023136"/>
    </source>
</evidence>
<feature type="transmembrane region" description="Helical" evidence="6">
    <location>
        <begin position="287"/>
        <end position="310"/>
    </location>
</feature>
<sequence>MENLRLNSQNIYRIIEKLKMEKVFCISLILSIFTSFFVNPKVSYINFKVIVLLFNLMIIISALKKLKFMDKIAVIVLSKCKNTRMISLIFILITFFTSMLVTNDVALLTFVPLAMLTFKKVKFDPMKTIILQTLAANIGSSLTPMGNPQNLFLFTHYNLSSLQFFSITIPFVTIGMFWLILLNIRIPKKNLQLCIENVDIEDKKRTSIYLIIFLIVIFSVFGIINYRYTFLIVMIGVFFMDKHLIKEVDYFLLFTFICFFIFIGNISSIKSIQAYLNNFLQIKDMPYFSSIVFSQFISNVPCSVLLAGFTENWKEVLLGVNIGGMGTLIASLASLISYKIFINENEDKKNKLYLSKFNIYSFVSLFLFTIANYIYIHL</sequence>
<evidence type="ECO:0000256" key="4">
    <source>
        <dbReference type="ARBA" id="ARBA00022989"/>
    </source>
</evidence>
<feature type="transmembrane region" description="Helical" evidence="6">
    <location>
        <begin position="162"/>
        <end position="186"/>
    </location>
</feature>
<dbReference type="PANTHER" id="PTHR43568">
    <property type="entry name" value="P PROTEIN"/>
    <property type="match status" value="1"/>
</dbReference>
<dbReference type="KEGG" id="csq:CSCA_1135"/>
<dbReference type="PANTHER" id="PTHR43568:SF1">
    <property type="entry name" value="P PROTEIN"/>
    <property type="match status" value="1"/>
</dbReference>
<feature type="transmembrane region" description="Helical" evidence="6">
    <location>
        <begin position="357"/>
        <end position="376"/>
    </location>
</feature>
<dbReference type="InterPro" id="IPR004680">
    <property type="entry name" value="Cit_transptr-like_dom"/>
</dbReference>
<organism evidence="8 9">
    <name type="scientific">Clostridium scatologenes</name>
    <dbReference type="NCBI Taxonomy" id="1548"/>
    <lineage>
        <taxon>Bacteria</taxon>
        <taxon>Bacillati</taxon>
        <taxon>Bacillota</taxon>
        <taxon>Clostridia</taxon>
        <taxon>Eubacteriales</taxon>
        <taxon>Clostridiaceae</taxon>
        <taxon>Clostridium</taxon>
    </lineage>
</organism>
<evidence type="ECO:0000313" key="9">
    <source>
        <dbReference type="Proteomes" id="UP000033115"/>
    </source>
</evidence>
<feature type="transmembrane region" description="Helical" evidence="6">
    <location>
        <begin position="207"/>
        <end position="228"/>
    </location>
</feature>
<feature type="transmembrane region" description="Helical" evidence="6">
    <location>
        <begin position="248"/>
        <end position="266"/>
    </location>
</feature>
<evidence type="ECO:0000256" key="1">
    <source>
        <dbReference type="ARBA" id="ARBA00004141"/>
    </source>
</evidence>
<evidence type="ECO:0000256" key="2">
    <source>
        <dbReference type="ARBA" id="ARBA00022448"/>
    </source>
</evidence>
<proteinExistence type="predicted"/>
<name>A0A0E3JMP7_CLOSL</name>
<feature type="transmembrane region" description="Helical" evidence="6">
    <location>
        <begin position="316"/>
        <end position="336"/>
    </location>
</feature>
<dbReference type="RefSeq" id="WP_029159739.1">
    <property type="nucleotide sequence ID" value="NZ_CP009933.1"/>
</dbReference>
<feature type="transmembrane region" description="Helical" evidence="6">
    <location>
        <begin position="44"/>
        <end position="64"/>
    </location>
</feature>
<evidence type="ECO:0000256" key="6">
    <source>
        <dbReference type="SAM" id="Phobius"/>
    </source>
</evidence>
<dbReference type="Proteomes" id="UP000033115">
    <property type="component" value="Chromosome"/>
</dbReference>
<dbReference type="InterPro" id="IPR051475">
    <property type="entry name" value="Diverse_Ion_Transporter"/>
</dbReference>
<dbReference type="GO" id="GO:0055085">
    <property type="term" value="P:transmembrane transport"/>
    <property type="evidence" value="ECO:0007669"/>
    <property type="project" value="InterPro"/>
</dbReference>
<dbReference type="HOGENOM" id="CLU_063025_0_0_9"/>
<protein>
    <submittedName>
        <fullName evidence="8">Citrate transporter</fullName>
    </submittedName>
</protein>
<keyword evidence="3 6" id="KW-0812">Transmembrane</keyword>
<gene>
    <name evidence="8" type="ORF">CSCA_1135</name>
</gene>
<keyword evidence="2" id="KW-0813">Transport</keyword>
<accession>A0A0E3JMP7</accession>
<keyword evidence="9" id="KW-1185">Reference proteome</keyword>
<comment type="subcellular location">
    <subcellularLocation>
        <location evidence="1">Membrane</location>
        <topology evidence="1">Multi-pass membrane protein</topology>
    </subcellularLocation>
</comment>
<evidence type="ECO:0000256" key="3">
    <source>
        <dbReference type="ARBA" id="ARBA00022692"/>
    </source>
</evidence>
<feature type="domain" description="Citrate transporter-like" evidence="7">
    <location>
        <begin position="14"/>
        <end position="307"/>
    </location>
</feature>
<evidence type="ECO:0000313" key="8">
    <source>
        <dbReference type="EMBL" id="AKA68260.1"/>
    </source>
</evidence>
<dbReference type="GO" id="GO:0016020">
    <property type="term" value="C:membrane"/>
    <property type="evidence" value="ECO:0007669"/>
    <property type="project" value="UniProtKB-SubCell"/>
</dbReference>
<keyword evidence="5 6" id="KW-0472">Membrane</keyword>
<feature type="transmembrane region" description="Helical" evidence="6">
    <location>
        <begin position="20"/>
        <end position="38"/>
    </location>
</feature>
<evidence type="ECO:0000259" key="7">
    <source>
        <dbReference type="Pfam" id="PF03600"/>
    </source>
</evidence>
<dbReference type="STRING" id="1548.CSCA_1135"/>
<reference evidence="8 9" key="1">
    <citation type="journal article" date="2015" name="J. Biotechnol.">
        <title>Complete genome sequence of a malodorant-producing acetogen, Clostridium scatologenes ATCC 25775(T).</title>
        <authorList>
            <person name="Zhu Z."/>
            <person name="Guo T."/>
            <person name="Zheng H."/>
            <person name="Song T."/>
            <person name="Ouyang P."/>
            <person name="Xie J."/>
        </authorList>
    </citation>
    <scope>NUCLEOTIDE SEQUENCE [LARGE SCALE GENOMIC DNA]</scope>
    <source>
        <strain evidence="8 9">ATCC 25775</strain>
    </source>
</reference>
<feature type="transmembrane region" description="Helical" evidence="6">
    <location>
        <begin position="85"/>
        <end position="118"/>
    </location>
</feature>